<feature type="domain" description="BioF2-like acetyltransferase" evidence="1">
    <location>
        <begin position="175"/>
        <end position="319"/>
    </location>
</feature>
<sequence length="377" mass="43517">MSVRNRWFKLEDAISEIGDDWERAVREKSGDPTAFPWWIKSVAQARNQLEQLKIYVEWEKKKLKTIIPFLSSVEHWYGVPIRVLEPAGNLVSYHQNLLIDGDEVETLGRVLSQASLSKWDVLRIKNVVDNGRTYEILTHLAKAKGRILRFLRGDSSPYLPISSDWESFLLKRSASFRYRLGRKARNIGKTGAEMRWFKDASETSEFLAHMLTIESASRKVAAGMAVSHRPMEQRYYELLLPELADRGMLRANVLFLGERPIAYSLCYEFEKRWGQLKTSFDDQYAEISPGTYVVDAAIQQAFTEGAIEFDFLGDVMPHKLEWTKQMRVHWTIEMYGHTVIGNLMGYLKKYCIDTLRRHLRVGSTNASTVVQSLPQRG</sequence>
<dbReference type="EMBL" id="OX458333">
    <property type="protein sequence ID" value="CAI8966879.1"/>
    <property type="molecule type" value="Genomic_DNA"/>
</dbReference>
<evidence type="ECO:0000313" key="2">
    <source>
        <dbReference type="EMBL" id="CAI8966879.1"/>
    </source>
</evidence>
<gene>
    <name evidence="2" type="ORF">MSZNOR_4788</name>
</gene>
<dbReference type="RefSeq" id="WP_026610058.1">
    <property type="nucleotide sequence ID" value="NZ_OX458333.1"/>
</dbReference>
<evidence type="ECO:0000259" key="1">
    <source>
        <dbReference type="Pfam" id="PF13480"/>
    </source>
</evidence>
<reference evidence="2 3" key="1">
    <citation type="submission" date="2023-03" db="EMBL/GenBank/DDBJ databases">
        <authorList>
            <person name="Pearce D."/>
        </authorList>
    </citation>
    <scope>NUCLEOTIDE SEQUENCE [LARGE SCALE GENOMIC DNA]</scope>
    <source>
        <strain evidence="2">Msz</strain>
    </source>
</reference>
<keyword evidence="3" id="KW-1185">Reference proteome</keyword>
<organism evidence="2 3">
    <name type="scientific">Methylocaldum szegediense</name>
    <dbReference type="NCBI Taxonomy" id="73780"/>
    <lineage>
        <taxon>Bacteria</taxon>
        <taxon>Pseudomonadati</taxon>
        <taxon>Pseudomonadota</taxon>
        <taxon>Gammaproteobacteria</taxon>
        <taxon>Methylococcales</taxon>
        <taxon>Methylococcaceae</taxon>
        <taxon>Methylocaldum</taxon>
    </lineage>
</organism>
<name>A0ABM9I977_9GAMM</name>
<dbReference type="InterPro" id="IPR038740">
    <property type="entry name" value="BioF2-like_GNAT_dom"/>
</dbReference>
<protein>
    <submittedName>
        <fullName evidence="2">GNAT family N-acetyltransferase</fullName>
    </submittedName>
</protein>
<dbReference type="Pfam" id="PF13480">
    <property type="entry name" value="Acetyltransf_6"/>
    <property type="match status" value="1"/>
</dbReference>
<dbReference type="SUPFAM" id="SSF55729">
    <property type="entry name" value="Acyl-CoA N-acyltransferases (Nat)"/>
    <property type="match status" value="1"/>
</dbReference>
<dbReference type="InterPro" id="IPR016181">
    <property type="entry name" value="Acyl_CoA_acyltransferase"/>
</dbReference>
<evidence type="ECO:0000313" key="3">
    <source>
        <dbReference type="Proteomes" id="UP001162030"/>
    </source>
</evidence>
<dbReference type="Proteomes" id="UP001162030">
    <property type="component" value="Chromosome"/>
</dbReference>
<dbReference type="Gene3D" id="3.40.630.30">
    <property type="match status" value="1"/>
</dbReference>
<proteinExistence type="predicted"/>
<accession>A0ABM9I977</accession>